<dbReference type="Gene3D" id="3.10.450.40">
    <property type="match status" value="1"/>
</dbReference>
<feature type="compositionally biased region" description="Low complexity" evidence="1">
    <location>
        <begin position="71"/>
        <end position="80"/>
    </location>
</feature>
<proteinExistence type="predicted"/>
<gene>
    <name evidence="4" type="ORF">FB562_1374</name>
</gene>
<protein>
    <submittedName>
        <fullName evidence="4">Peptidase YpeB-like protein</fullName>
    </submittedName>
</protein>
<feature type="signal peptide" evidence="2">
    <location>
        <begin position="1"/>
        <end position="28"/>
    </location>
</feature>
<reference evidence="4 5" key="1">
    <citation type="submission" date="2019-06" db="EMBL/GenBank/DDBJ databases">
        <title>Sequencing the genomes of 1000 actinobacteria strains.</title>
        <authorList>
            <person name="Klenk H.-P."/>
        </authorList>
    </citation>
    <scope>NUCLEOTIDE SEQUENCE [LARGE SCALE GENOMIC DNA]</scope>
    <source>
        <strain evidence="4 5">DSM 26477</strain>
    </source>
</reference>
<evidence type="ECO:0000313" key="4">
    <source>
        <dbReference type="EMBL" id="TQL48285.1"/>
    </source>
</evidence>
<keyword evidence="5" id="KW-1185">Reference proteome</keyword>
<evidence type="ECO:0000259" key="3">
    <source>
        <dbReference type="Pfam" id="PF03413"/>
    </source>
</evidence>
<evidence type="ECO:0000313" key="5">
    <source>
        <dbReference type="Proteomes" id="UP000317998"/>
    </source>
</evidence>
<dbReference type="OrthoDB" id="5421567at2"/>
<keyword evidence="2" id="KW-0732">Signal</keyword>
<organism evidence="4 5">
    <name type="scientific">Homoserinimonas aerilata</name>
    <dbReference type="NCBI Taxonomy" id="1162970"/>
    <lineage>
        <taxon>Bacteria</taxon>
        <taxon>Bacillati</taxon>
        <taxon>Actinomycetota</taxon>
        <taxon>Actinomycetes</taxon>
        <taxon>Micrococcales</taxon>
        <taxon>Microbacteriaceae</taxon>
        <taxon>Homoserinimonas</taxon>
    </lineage>
</organism>
<feature type="domain" description="PepSY" evidence="3">
    <location>
        <begin position="104"/>
        <end position="162"/>
    </location>
</feature>
<feature type="region of interest" description="Disordered" evidence="1">
    <location>
        <begin position="32"/>
        <end position="95"/>
    </location>
</feature>
<comment type="caution">
    <text evidence="4">The sequence shown here is derived from an EMBL/GenBank/DDBJ whole genome shotgun (WGS) entry which is preliminary data.</text>
</comment>
<dbReference type="InterPro" id="IPR025711">
    <property type="entry name" value="PepSY"/>
</dbReference>
<evidence type="ECO:0000256" key="1">
    <source>
        <dbReference type="SAM" id="MobiDB-lite"/>
    </source>
</evidence>
<dbReference type="RefSeq" id="WP_141880424.1">
    <property type="nucleotide sequence ID" value="NZ_VFOM01000001.1"/>
</dbReference>
<dbReference type="EMBL" id="VFOM01000001">
    <property type="protein sequence ID" value="TQL48285.1"/>
    <property type="molecule type" value="Genomic_DNA"/>
</dbReference>
<sequence length="171" mass="16445">MKTTAKRAIATGALVTALALGGTGVAVATTGAASAPANTTNSEQDPGYVGTIPAPNDGTADTEEADGAKGAEGAEAAEGTEGAEGADDSAAEAAQSTALESLAKVTPEEATAVALKAVSGTAAAAQLENENGFVVYGIEVTTADGTVIDVKIDAGDGTVLAQDTADSETSD</sequence>
<feature type="chain" id="PRO_5021985065" evidence="2">
    <location>
        <begin position="29"/>
        <end position="171"/>
    </location>
</feature>
<dbReference type="AlphaFoldDB" id="A0A542YJK8"/>
<accession>A0A542YJK8</accession>
<evidence type="ECO:0000256" key="2">
    <source>
        <dbReference type="SAM" id="SignalP"/>
    </source>
</evidence>
<dbReference type="Proteomes" id="UP000317998">
    <property type="component" value="Unassembled WGS sequence"/>
</dbReference>
<dbReference type="Pfam" id="PF03413">
    <property type="entry name" value="PepSY"/>
    <property type="match status" value="1"/>
</dbReference>
<name>A0A542YJK8_9MICO</name>